<feature type="signal peptide" evidence="1">
    <location>
        <begin position="1"/>
        <end position="20"/>
    </location>
</feature>
<evidence type="ECO:0008006" key="4">
    <source>
        <dbReference type="Google" id="ProtNLM"/>
    </source>
</evidence>
<gene>
    <name evidence="2" type="ORF">ASPSYDRAFT_67289</name>
</gene>
<dbReference type="AlphaFoldDB" id="A0A1L9TQB4"/>
<dbReference type="VEuPathDB" id="FungiDB:ASPSYDRAFT_67289"/>
<reference evidence="3" key="1">
    <citation type="journal article" date="2017" name="Genome Biol.">
        <title>Comparative genomics reveals high biological diversity and specific adaptations in the industrially and medically important fungal genus Aspergillus.</title>
        <authorList>
            <person name="de Vries R.P."/>
            <person name="Riley R."/>
            <person name="Wiebenga A."/>
            <person name="Aguilar-Osorio G."/>
            <person name="Amillis S."/>
            <person name="Uchima C.A."/>
            <person name="Anderluh G."/>
            <person name="Asadollahi M."/>
            <person name="Askin M."/>
            <person name="Barry K."/>
            <person name="Battaglia E."/>
            <person name="Bayram O."/>
            <person name="Benocci T."/>
            <person name="Braus-Stromeyer S.A."/>
            <person name="Caldana C."/>
            <person name="Canovas D."/>
            <person name="Cerqueira G.C."/>
            <person name="Chen F."/>
            <person name="Chen W."/>
            <person name="Choi C."/>
            <person name="Clum A."/>
            <person name="Dos Santos R.A."/>
            <person name="Damasio A.R."/>
            <person name="Diallinas G."/>
            <person name="Emri T."/>
            <person name="Fekete E."/>
            <person name="Flipphi M."/>
            <person name="Freyberg S."/>
            <person name="Gallo A."/>
            <person name="Gournas C."/>
            <person name="Habgood R."/>
            <person name="Hainaut M."/>
            <person name="Harispe M.L."/>
            <person name="Henrissat B."/>
            <person name="Hilden K.S."/>
            <person name="Hope R."/>
            <person name="Hossain A."/>
            <person name="Karabika E."/>
            <person name="Karaffa L."/>
            <person name="Karanyi Z."/>
            <person name="Krasevec N."/>
            <person name="Kuo A."/>
            <person name="Kusch H."/>
            <person name="LaButti K."/>
            <person name="Lagendijk E.L."/>
            <person name="Lapidus A."/>
            <person name="Levasseur A."/>
            <person name="Lindquist E."/>
            <person name="Lipzen A."/>
            <person name="Logrieco A.F."/>
            <person name="MacCabe A."/>
            <person name="Maekelae M.R."/>
            <person name="Malavazi I."/>
            <person name="Melin P."/>
            <person name="Meyer V."/>
            <person name="Mielnichuk N."/>
            <person name="Miskei M."/>
            <person name="Molnar A.P."/>
            <person name="Mule G."/>
            <person name="Ngan C.Y."/>
            <person name="Orejas M."/>
            <person name="Orosz E."/>
            <person name="Ouedraogo J.P."/>
            <person name="Overkamp K.M."/>
            <person name="Park H.-S."/>
            <person name="Perrone G."/>
            <person name="Piumi F."/>
            <person name="Punt P.J."/>
            <person name="Ram A.F."/>
            <person name="Ramon A."/>
            <person name="Rauscher S."/>
            <person name="Record E."/>
            <person name="Riano-Pachon D.M."/>
            <person name="Robert V."/>
            <person name="Roehrig J."/>
            <person name="Ruller R."/>
            <person name="Salamov A."/>
            <person name="Salih N.S."/>
            <person name="Samson R.A."/>
            <person name="Sandor E."/>
            <person name="Sanguinetti M."/>
            <person name="Schuetze T."/>
            <person name="Sepcic K."/>
            <person name="Shelest E."/>
            <person name="Sherlock G."/>
            <person name="Sophianopoulou V."/>
            <person name="Squina F.M."/>
            <person name="Sun H."/>
            <person name="Susca A."/>
            <person name="Todd R.B."/>
            <person name="Tsang A."/>
            <person name="Unkles S.E."/>
            <person name="van de Wiele N."/>
            <person name="van Rossen-Uffink D."/>
            <person name="Oliveira J.V."/>
            <person name="Vesth T.C."/>
            <person name="Visser J."/>
            <person name="Yu J.-H."/>
            <person name="Zhou M."/>
            <person name="Andersen M.R."/>
            <person name="Archer D.B."/>
            <person name="Baker S.E."/>
            <person name="Benoit I."/>
            <person name="Brakhage A.A."/>
            <person name="Braus G.H."/>
            <person name="Fischer R."/>
            <person name="Frisvad J.C."/>
            <person name="Goldman G.H."/>
            <person name="Houbraken J."/>
            <person name="Oakley B."/>
            <person name="Pocsi I."/>
            <person name="Scazzocchio C."/>
            <person name="Seiboth B."/>
            <person name="vanKuyk P.A."/>
            <person name="Wortman J."/>
            <person name="Dyer P.S."/>
            <person name="Grigoriev I.V."/>
        </authorList>
    </citation>
    <scope>NUCLEOTIDE SEQUENCE [LARGE SCALE GENOMIC DNA]</scope>
    <source>
        <strain evidence="3">CBS 593.65</strain>
    </source>
</reference>
<dbReference type="RefSeq" id="XP_040705299.1">
    <property type="nucleotide sequence ID" value="XM_040850394.1"/>
</dbReference>
<name>A0A1L9TQB4_9EURO</name>
<evidence type="ECO:0000313" key="3">
    <source>
        <dbReference type="Proteomes" id="UP000184356"/>
    </source>
</evidence>
<feature type="chain" id="PRO_5012589476" description="Ig-like domain-containing protein" evidence="1">
    <location>
        <begin position="21"/>
        <end position="118"/>
    </location>
</feature>
<evidence type="ECO:0000256" key="1">
    <source>
        <dbReference type="SAM" id="SignalP"/>
    </source>
</evidence>
<dbReference type="Proteomes" id="UP000184356">
    <property type="component" value="Unassembled WGS sequence"/>
</dbReference>
<dbReference type="GeneID" id="63766467"/>
<protein>
    <recommendedName>
        <fullName evidence="4">Ig-like domain-containing protein</fullName>
    </recommendedName>
</protein>
<accession>A0A1L9TQB4</accession>
<sequence length="118" mass="12511">MMKFASLVLATLLPLAMTAATPNEPGIGLAERADLQTPKNCKLQGQGNQKTIYQIPCQGSEVGSWNKGATIKVVCKTNVGGAHWYKTKAQLWSRNLNPGDGPGLKCQGGISGLPECEI</sequence>
<keyword evidence="1" id="KW-0732">Signal</keyword>
<evidence type="ECO:0000313" key="2">
    <source>
        <dbReference type="EMBL" id="OJJ61493.1"/>
    </source>
</evidence>
<proteinExistence type="predicted"/>
<organism evidence="2 3">
    <name type="scientific">Aspergillus sydowii CBS 593.65</name>
    <dbReference type="NCBI Taxonomy" id="1036612"/>
    <lineage>
        <taxon>Eukaryota</taxon>
        <taxon>Fungi</taxon>
        <taxon>Dikarya</taxon>
        <taxon>Ascomycota</taxon>
        <taxon>Pezizomycotina</taxon>
        <taxon>Eurotiomycetes</taxon>
        <taxon>Eurotiomycetidae</taxon>
        <taxon>Eurotiales</taxon>
        <taxon>Aspergillaceae</taxon>
        <taxon>Aspergillus</taxon>
        <taxon>Aspergillus subgen. Nidulantes</taxon>
    </lineage>
</organism>
<dbReference type="OrthoDB" id="4495531at2759"/>
<keyword evidence="3" id="KW-1185">Reference proteome</keyword>
<dbReference type="EMBL" id="KV878584">
    <property type="protein sequence ID" value="OJJ61493.1"/>
    <property type="molecule type" value="Genomic_DNA"/>
</dbReference>